<protein>
    <recommendedName>
        <fullName evidence="5 12">Cell division protein FtsX</fullName>
    </recommendedName>
</protein>
<evidence type="ECO:0000256" key="10">
    <source>
        <dbReference type="ARBA" id="ARBA00023136"/>
    </source>
</evidence>
<dbReference type="EMBL" id="BMFY01000006">
    <property type="protein sequence ID" value="GGA15120.1"/>
    <property type="molecule type" value="Genomic_DNA"/>
</dbReference>
<dbReference type="AlphaFoldDB" id="A0A8J2TY63"/>
<evidence type="ECO:0000256" key="11">
    <source>
        <dbReference type="ARBA" id="ARBA00023306"/>
    </source>
</evidence>
<gene>
    <name evidence="16" type="primary">ftsX</name>
    <name evidence="16" type="ORF">GCM10011333_17710</name>
</gene>
<proteinExistence type="inferred from homology"/>
<keyword evidence="8 13" id="KW-0812">Transmembrane</keyword>
<keyword evidence="6 12" id="KW-1003">Cell membrane</keyword>
<dbReference type="PANTHER" id="PTHR47755:SF1">
    <property type="entry name" value="CELL DIVISION PROTEIN FTSX"/>
    <property type="match status" value="1"/>
</dbReference>
<dbReference type="Pfam" id="PF02687">
    <property type="entry name" value="FtsX"/>
    <property type="match status" value="1"/>
</dbReference>
<dbReference type="InterPro" id="IPR040690">
    <property type="entry name" value="FtsX_ECD"/>
</dbReference>
<dbReference type="RefSeq" id="WP_188550554.1">
    <property type="nucleotide sequence ID" value="NZ_BMFY01000006.1"/>
</dbReference>
<organism evidence="16 17">
    <name type="scientific">Sediminivirga luteola</name>
    <dbReference type="NCBI Taxonomy" id="1774748"/>
    <lineage>
        <taxon>Bacteria</taxon>
        <taxon>Bacillati</taxon>
        <taxon>Actinomycetota</taxon>
        <taxon>Actinomycetes</taxon>
        <taxon>Micrococcales</taxon>
        <taxon>Brevibacteriaceae</taxon>
        <taxon>Sediminivirga</taxon>
    </lineage>
</organism>
<dbReference type="InterPro" id="IPR003838">
    <property type="entry name" value="ABC3_permease_C"/>
</dbReference>
<evidence type="ECO:0000256" key="13">
    <source>
        <dbReference type="SAM" id="Phobius"/>
    </source>
</evidence>
<feature type="domain" description="FtsX extracellular" evidence="15">
    <location>
        <begin position="56"/>
        <end position="161"/>
    </location>
</feature>
<dbReference type="PIRSF" id="PIRSF003097">
    <property type="entry name" value="FtsX"/>
    <property type="match status" value="1"/>
</dbReference>
<evidence type="ECO:0000256" key="7">
    <source>
        <dbReference type="ARBA" id="ARBA00022618"/>
    </source>
</evidence>
<evidence type="ECO:0000256" key="8">
    <source>
        <dbReference type="ARBA" id="ARBA00022692"/>
    </source>
</evidence>
<evidence type="ECO:0000256" key="5">
    <source>
        <dbReference type="ARBA" id="ARBA00021907"/>
    </source>
</evidence>
<evidence type="ECO:0000313" key="17">
    <source>
        <dbReference type="Proteomes" id="UP000616114"/>
    </source>
</evidence>
<keyword evidence="10 12" id="KW-0472">Membrane</keyword>
<feature type="transmembrane region" description="Helical" evidence="13">
    <location>
        <begin position="276"/>
        <end position="298"/>
    </location>
</feature>
<dbReference type="Gene3D" id="3.30.70.3040">
    <property type="match status" value="1"/>
</dbReference>
<dbReference type="InterPro" id="IPR047929">
    <property type="entry name" value="FtsX_actino"/>
</dbReference>
<comment type="caution">
    <text evidence="16">The sequence shown here is derived from an EMBL/GenBank/DDBJ whole genome shotgun (WGS) entry which is preliminary data.</text>
</comment>
<evidence type="ECO:0000256" key="9">
    <source>
        <dbReference type="ARBA" id="ARBA00022989"/>
    </source>
</evidence>
<feature type="transmembrane region" description="Helical" evidence="13">
    <location>
        <begin position="174"/>
        <end position="203"/>
    </location>
</feature>
<comment type="subunit">
    <text evidence="4">Forms a membrane-associated complex with FtsE.</text>
</comment>
<evidence type="ECO:0000256" key="3">
    <source>
        <dbReference type="ARBA" id="ARBA00007379"/>
    </source>
</evidence>
<feature type="transmembrane region" description="Helical" evidence="13">
    <location>
        <begin position="224"/>
        <end position="256"/>
    </location>
</feature>
<comment type="subcellular location">
    <subcellularLocation>
        <location evidence="2">Cell membrane</location>
        <topology evidence="2">Multi-pass membrane protein</topology>
    </subcellularLocation>
</comment>
<evidence type="ECO:0000256" key="6">
    <source>
        <dbReference type="ARBA" id="ARBA00022475"/>
    </source>
</evidence>
<dbReference type="Pfam" id="PF18075">
    <property type="entry name" value="FtsX_ECD"/>
    <property type="match status" value="1"/>
</dbReference>
<reference evidence="16" key="2">
    <citation type="submission" date="2020-09" db="EMBL/GenBank/DDBJ databases">
        <authorList>
            <person name="Sun Q."/>
            <person name="Zhou Y."/>
        </authorList>
    </citation>
    <scope>NUCLEOTIDE SEQUENCE</scope>
    <source>
        <strain evidence="16">CGMCC 1.12785</strain>
    </source>
</reference>
<dbReference type="InterPro" id="IPR004513">
    <property type="entry name" value="FtsX"/>
</dbReference>
<dbReference type="NCBIfam" id="NF038346">
    <property type="entry name" value="FtsX_actino"/>
    <property type="match status" value="1"/>
</dbReference>
<evidence type="ECO:0000259" key="15">
    <source>
        <dbReference type="Pfam" id="PF18075"/>
    </source>
</evidence>
<dbReference type="PANTHER" id="PTHR47755">
    <property type="entry name" value="CELL DIVISION PROTEIN FTSX"/>
    <property type="match status" value="1"/>
</dbReference>
<evidence type="ECO:0000256" key="12">
    <source>
        <dbReference type="PIRNR" id="PIRNR003097"/>
    </source>
</evidence>
<dbReference type="Proteomes" id="UP000616114">
    <property type="component" value="Unassembled WGS sequence"/>
</dbReference>
<keyword evidence="7 12" id="KW-0132">Cell division</keyword>
<evidence type="ECO:0000259" key="14">
    <source>
        <dbReference type="Pfam" id="PF02687"/>
    </source>
</evidence>
<comment type="similarity">
    <text evidence="3 12">Belongs to the ABC-4 integral membrane protein family. FtsX subfamily.</text>
</comment>
<evidence type="ECO:0000256" key="1">
    <source>
        <dbReference type="ARBA" id="ARBA00003552"/>
    </source>
</evidence>
<sequence>MRVQFVLSEIATGLRRNFSMVLSVILVTFVSLTFVGAAMLMQMQISSMKDYWYDRVEVAVFLCPPDSESPNCATGEVTDEQIQEIRDQLESPELAAYVDEVYFEDKETAHRLFEEQFADTSLAGTIPVEQMSQSFRVSLIDPEQYEIINEYFSTTPGVEEVVDQNRLLDQLFSIINIATVIAIGIAVLMLVCAVLLIGTTIRLSAQSRRRETGIMRLVGASNTLIQLPFVLEGVVAATIGALLAGGTLAAIVQFFIGGWLQPRVPTFTLVGLGDVVAIGVGLVVIGVLMAVISSLLTLRRYLKV</sequence>
<dbReference type="GO" id="GO:0005886">
    <property type="term" value="C:plasma membrane"/>
    <property type="evidence" value="ECO:0007669"/>
    <property type="project" value="UniProtKB-SubCell"/>
</dbReference>
<name>A0A8J2TY63_9MICO</name>
<dbReference type="GO" id="GO:0051301">
    <property type="term" value="P:cell division"/>
    <property type="evidence" value="ECO:0007669"/>
    <property type="project" value="UniProtKB-KW"/>
</dbReference>
<reference evidence="16" key="1">
    <citation type="journal article" date="2014" name="Int. J. Syst. Evol. Microbiol.">
        <title>Complete genome sequence of Corynebacterium casei LMG S-19264T (=DSM 44701T), isolated from a smear-ripened cheese.</title>
        <authorList>
            <consortium name="US DOE Joint Genome Institute (JGI-PGF)"/>
            <person name="Walter F."/>
            <person name="Albersmeier A."/>
            <person name="Kalinowski J."/>
            <person name="Ruckert C."/>
        </authorList>
    </citation>
    <scope>NUCLEOTIDE SEQUENCE</scope>
    <source>
        <strain evidence="16">CGMCC 1.12785</strain>
    </source>
</reference>
<evidence type="ECO:0000313" key="16">
    <source>
        <dbReference type="EMBL" id="GGA15120.1"/>
    </source>
</evidence>
<comment type="function">
    <text evidence="1">Part of the ABC transporter FtsEX involved in cellular division.</text>
</comment>
<feature type="transmembrane region" description="Helical" evidence="13">
    <location>
        <begin position="21"/>
        <end position="45"/>
    </location>
</feature>
<keyword evidence="9 13" id="KW-1133">Transmembrane helix</keyword>
<evidence type="ECO:0000256" key="4">
    <source>
        <dbReference type="ARBA" id="ARBA00011160"/>
    </source>
</evidence>
<accession>A0A8J2TY63</accession>
<evidence type="ECO:0000256" key="2">
    <source>
        <dbReference type="ARBA" id="ARBA00004651"/>
    </source>
</evidence>
<keyword evidence="17" id="KW-1185">Reference proteome</keyword>
<keyword evidence="11 12" id="KW-0131">Cell cycle</keyword>
<feature type="domain" description="ABC3 transporter permease C-terminal" evidence="14">
    <location>
        <begin position="184"/>
        <end position="300"/>
    </location>
</feature>